<evidence type="ECO:0000313" key="2">
    <source>
        <dbReference type="Proteomes" id="UP001141552"/>
    </source>
</evidence>
<gene>
    <name evidence="1" type="ORF">Tsubulata_037062</name>
</gene>
<evidence type="ECO:0008006" key="3">
    <source>
        <dbReference type="Google" id="ProtNLM"/>
    </source>
</evidence>
<dbReference type="PANTHER" id="PTHR33986:SF15">
    <property type="entry name" value="MITOCHONDRIAL FISSION PROTEIN ELM1"/>
    <property type="match status" value="1"/>
</dbReference>
<dbReference type="GO" id="GO:0005741">
    <property type="term" value="C:mitochondrial outer membrane"/>
    <property type="evidence" value="ECO:0007669"/>
    <property type="project" value="TreeGrafter"/>
</dbReference>
<sequence>MVQFQGGLIRRAVVVGNGIAGAENQCFGLLQALGLSSRFSLHRVTRPRGRINDCLQWLPLPLHKKLDHILTRFLPSTVEPQNLTPALTSPSPSFHIVEEADAKQIATFARTTFHKDGPLLVLASGRDTIPVSTSIRRLAPQNVFLVQIQHPRINLDRFDLVITPRHDYYPLTPEGKQQIPWLLRGWITPRRPPDDHVVLTVGALHRVDSAALRSAASLWRDQLAPLPKPLLVVNIGGPTRNCQYGMDLAEQLTDMLQNVLWSCGTIRISFSRRTPAKVSKLLLEKFSANPQVYIWDGEGPNPHMGHLAFADAFVITADSVSMLSEACSTGKPVYVVGAERCTWKIVDFQKSLRELGVRAFTGKEDISEPWSYPPLNDAANAASRVIEALAKRGWTICT</sequence>
<proteinExistence type="predicted"/>
<organism evidence="1 2">
    <name type="scientific">Turnera subulata</name>
    <dbReference type="NCBI Taxonomy" id="218843"/>
    <lineage>
        <taxon>Eukaryota</taxon>
        <taxon>Viridiplantae</taxon>
        <taxon>Streptophyta</taxon>
        <taxon>Embryophyta</taxon>
        <taxon>Tracheophyta</taxon>
        <taxon>Spermatophyta</taxon>
        <taxon>Magnoliopsida</taxon>
        <taxon>eudicotyledons</taxon>
        <taxon>Gunneridae</taxon>
        <taxon>Pentapetalae</taxon>
        <taxon>rosids</taxon>
        <taxon>fabids</taxon>
        <taxon>Malpighiales</taxon>
        <taxon>Passifloraceae</taxon>
        <taxon>Turnera</taxon>
    </lineage>
</organism>
<name>A0A9Q0JM97_9ROSI</name>
<dbReference type="EMBL" id="JAKUCV010001333">
    <property type="protein sequence ID" value="KAJ4846809.1"/>
    <property type="molecule type" value="Genomic_DNA"/>
</dbReference>
<comment type="caution">
    <text evidence="1">The sequence shown here is derived from an EMBL/GenBank/DDBJ whole genome shotgun (WGS) entry which is preliminary data.</text>
</comment>
<dbReference type="OrthoDB" id="1856981at2759"/>
<dbReference type="SUPFAM" id="SSF53756">
    <property type="entry name" value="UDP-Glycosyltransferase/glycogen phosphorylase"/>
    <property type="match status" value="1"/>
</dbReference>
<evidence type="ECO:0000313" key="1">
    <source>
        <dbReference type="EMBL" id="KAJ4846809.1"/>
    </source>
</evidence>
<accession>A0A9Q0JM97</accession>
<dbReference type="Proteomes" id="UP001141552">
    <property type="component" value="Unassembled WGS sequence"/>
</dbReference>
<protein>
    <recommendedName>
        <fullName evidence="3">Mitochondrial fission protein ELM1</fullName>
    </recommendedName>
</protein>
<dbReference type="InterPro" id="IPR009367">
    <property type="entry name" value="Elm1-like"/>
</dbReference>
<keyword evidence="2" id="KW-1185">Reference proteome</keyword>
<dbReference type="GO" id="GO:0000266">
    <property type="term" value="P:mitochondrial fission"/>
    <property type="evidence" value="ECO:0007669"/>
    <property type="project" value="TreeGrafter"/>
</dbReference>
<reference evidence="1" key="2">
    <citation type="journal article" date="2023" name="Plants (Basel)">
        <title>Annotation of the Turnera subulata (Passifloraceae) Draft Genome Reveals the S-Locus Evolved after the Divergence of Turneroideae from Passifloroideae in a Stepwise Manner.</title>
        <authorList>
            <person name="Henning P.M."/>
            <person name="Roalson E.H."/>
            <person name="Mir W."/>
            <person name="McCubbin A.G."/>
            <person name="Shore J.S."/>
        </authorList>
    </citation>
    <scope>NUCLEOTIDE SEQUENCE</scope>
    <source>
        <strain evidence="1">F60SS</strain>
    </source>
</reference>
<dbReference type="Pfam" id="PF06258">
    <property type="entry name" value="Mito_fiss_Elm1"/>
    <property type="match status" value="1"/>
</dbReference>
<reference evidence="1" key="1">
    <citation type="submission" date="2022-02" db="EMBL/GenBank/DDBJ databases">
        <authorList>
            <person name="Henning P.M."/>
            <person name="McCubbin A.G."/>
            <person name="Shore J.S."/>
        </authorList>
    </citation>
    <scope>NUCLEOTIDE SEQUENCE</scope>
    <source>
        <strain evidence="1">F60SS</strain>
        <tissue evidence="1">Leaves</tissue>
    </source>
</reference>
<dbReference type="PANTHER" id="PTHR33986">
    <property type="entry name" value="OS02G0535700 PROTEIN"/>
    <property type="match status" value="1"/>
</dbReference>
<dbReference type="AlphaFoldDB" id="A0A9Q0JM97"/>